<feature type="compositionally biased region" description="Basic residues" evidence="1">
    <location>
        <begin position="13"/>
        <end position="27"/>
    </location>
</feature>
<dbReference type="InterPro" id="IPR053883">
    <property type="entry name" value="DUF3097_N"/>
</dbReference>
<name>A0ABS1B6B4_9MICO</name>
<keyword evidence="5" id="KW-1185">Reference proteome</keyword>
<dbReference type="EMBL" id="JAEDAJ010000001">
    <property type="protein sequence ID" value="MBK0330161.1"/>
    <property type="molecule type" value="Genomic_DNA"/>
</dbReference>
<organism evidence="4 5">
    <name type="scientific">Brachybacterium halotolerans</name>
    <dbReference type="NCBI Taxonomy" id="2795215"/>
    <lineage>
        <taxon>Bacteria</taxon>
        <taxon>Bacillati</taxon>
        <taxon>Actinomycetota</taxon>
        <taxon>Actinomycetes</taxon>
        <taxon>Micrococcales</taxon>
        <taxon>Dermabacteraceae</taxon>
        <taxon>Brachybacterium</taxon>
    </lineage>
</organism>
<evidence type="ECO:0000313" key="4">
    <source>
        <dbReference type="EMBL" id="MBK0330161.1"/>
    </source>
</evidence>
<reference evidence="4 5" key="1">
    <citation type="submission" date="2020-12" db="EMBL/GenBank/DDBJ databases">
        <title>Brachybacterium sp. MASK1Z-5, whole genome shotgun sequence.</title>
        <authorList>
            <person name="Tuo L."/>
        </authorList>
    </citation>
    <scope>NUCLEOTIDE SEQUENCE [LARGE SCALE GENOMIC DNA]</scope>
    <source>
        <strain evidence="4 5">MASK1Z-5</strain>
    </source>
</reference>
<feature type="domain" description="DUF3097" evidence="2">
    <location>
        <begin position="155"/>
        <end position="321"/>
    </location>
</feature>
<evidence type="ECO:0000313" key="5">
    <source>
        <dbReference type="Proteomes" id="UP000612352"/>
    </source>
</evidence>
<dbReference type="Pfam" id="PF11296">
    <property type="entry name" value="DUF3097_C"/>
    <property type="match status" value="1"/>
</dbReference>
<protein>
    <submittedName>
        <fullName evidence="4">DUF3097 domain-containing protein</fullName>
    </submittedName>
</protein>
<feature type="domain" description="DUF3097" evidence="3">
    <location>
        <begin position="62"/>
        <end position="124"/>
    </location>
</feature>
<dbReference type="Pfam" id="PF22845">
    <property type="entry name" value="DUF3097_N"/>
    <property type="match status" value="1"/>
</dbReference>
<feature type="region of interest" description="Disordered" evidence="1">
    <location>
        <begin position="1"/>
        <end position="65"/>
    </location>
</feature>
<dbReference type="InterPro" id="IPR021447">
    <property type="entry name" value="DUF3097_C"/>
</dbReference>
<accession>A0ABS1B6B4</accession>
<comment type="caution">
    <text evidence="4">The sequence shown here is derived from an EMBL/GenBank/DDBJ whole genome shotgun (WGS) entry which is preliminary data.</text>
</comment>
<gene>
    <name evidence="4" type="ORF">I8D64_01920</name>
</gene>
<evidence type="ECO:0000256" key="1">
    <source>
        <dbReference type="SAM" id="MobiDB-lite"/>
    </source>
</evidence>
<dbReference type="Proteomes" id="UP000612352">
    <property type="component" value="Unassembled WGS sequence"/>
</dbReference>
<evidence type="ECO:0000259" key="3">
    <source>
        <dbReference type="Pfam" id="PF22845"/>
    </source>
</evidence>
<sequence length="324" mass="35663">MRWHCSLPSANPTRRRRRSTRGVRHRCTVSAVSPRSFPDRYGQDVLSSPAPSHHRRAPQAADVPAQRDLVVEEASTGFTGAIVRLEKIAGELVVELEDGRGRRRGFPMGPGFMIDGRPVRLVPPQRAAAAAPARQRSASGSVYVQGAKARTARASRIWVEGKHDAELVQKVWGHDLRIEGVVVEMLDGADNLAERVRDFAPGPGRRLGVLVDHLVKGSKETRLAEDTMHLPGARGNVLILGHPYVDVWQAVRPARVGLQAWPHVPRGTDIKVGTLRALGWPHAEQADIAEGWQRILATVRSYADVEPTLSGRIEELIDWVTTES</sequence>
<evidence type="ECO:0000259" key="2">
    <source>
        <dbReference type="Pfam" id="PF11296"/>
    </source>
</evidence>
<proteinExistence type="predicted"/>